<keyword evidence="5" id="KW-0808">Transferase</keyword>
<dbReference type="PROSITE" id="PS51094">
    <property type="entry name" value="PTS_EIIA_TYPE_2"/>
    <property type="match status" value="1"/>
</dbReference>
<comment type="function">
    <text evidence="8">The phosphoenolpyruvate-dependent sugar phosphotransferase system (sugar PTS), a major carbohydrate active transport system, catalyzes the phosphorylation of incoming sugar substrates concomitantly with their translocation across the cell membrane. The enzyme II UlaABC PTS system is involved in ascorbate transport.</text>
</comment>
<dbReference type="EMBL" id="JACEIP010000017">
    <property type="protein sequence ID" value="MBA4543541.1"/>
    <property type="molecule type" value="Genomic_DNA"/>
</dbReference>
<dbReference type="CDD" id="cd05568">
    <property type="entry name" value="PTS_IIB_bgl_like"/>
    <property type="match status" value="1"/>
</dbReference>
<keyword evidence="3" id="KW-0963">Cytoplasm</keyword>
<protein>
    <recommendedName>
        <fullName evidence="9">Ascorbate-specific PTS system EIIA component</fullName>
    </recommendedName>
    <alternativeName>
        <fullName evidence="10">Ascorbate-specific phosphotransferase enzyme IIA component</fullName>
    </alternativeName>
</protein>
<dbReference type="InterPro" id="IPR013011">
    <property type="entry name" value="PTS_EIIB_2"/>
</dbReference>
<evidence type="ECO:0000313" key="15">
    <source>
        <dbReference type="Proteomes" id="UP000530514"/>
    </source>
</evidence>
<proteinExistence type="predicted"/>
<dbReference type="PROSITE" id="PS00372">
    <property type="entry name" value="PTS_EIIA_TYPE_2_HIS"/>
    <property type="match status" value="1"/>
</dbReference>
<dbReference type="Pfam" id="PF00874">
    <property type="entry name" value="PRD"/>
    <property type="match status" value="1"/>
</dbReference>
<keyword evidence="7" id="KW-0418">Kinase</keyword>
<dbReference type="CDD" id="cd00211">
    <property type="entry name" value="PTS_IIA_fru"/>
    <property type="match status" value="1"/>
</dbReference>
<evidence type="ECO:0000313" key="14">
    <source>
        <dbReference type="EMBL" id="MBA4543541.1"/>
    </source>
</evidence>
<keyword evidence="6" id="KW-0598">Phosphotransferase system</keyword>
<keyword evidence="15" id="KW-1185">Reference proteome</keyword>
<gene>
    <name evidence="14" type="ORF">H1164_11610</name>
</gene>
<dbReference type="GO" id="GO:0005737">
    <property type="term" value="C:cytoplasm"/>
    <property type="evidence" value="ECO:0007669"/>
    <property type="project" value="UniProtKB-SubCell"/>
</dbReference>
<comment type="caution">
    <text evidence="14">The sequence shown here is derived from an EMBL/GenBank/DDBJ whole genome shotgun (WGS) entry which is preliminary data.</text>
</comment>
<evidence type="ECO:0000256" key="6">
    <source>
        <dbReference type="ARBA" id="ARBA00022683"/>
    </source>
</evidence>
<evidence type="ECO:0000256" key="10">
    <source>
        <dbReference type="ARBA" id="ARBA00042072"/>
    </source>
</evidence>
<evidence type="ECO:0000256" key="7">
    <source>
        <dbReference type="ARBA" id="ARBA00022777"/>
    </source>
</evidence>
<organism evidence="14 15">
    <name type="scientific">Thermoactinomyces daqus</name>
    <dbReference type="NCBI Taxonomy" id="1329516"/>
    <lineage>
        <taxon>Bacteria</taxon>
        <taxon>Bacillati</taxon>
        <taxon>Bacillota</taxon>
        <taxon>Bacilli</taxon>
        <taxon>Bacillales</taxon>
        <taxon>Thermoactinomycetaceae</taxon>
        <taxon>Thermoactinomyces</taxon>
    </lineage>
</organism>
<dbReference type="OrthoDB" id="9776005at2"/>
<dbReference type="Proteomes" id="UP000530514">
    <property type="component" value="Unassembled WGS sequence"/>
</dbReference>
<evidence type="ECO:0000256" key="5">
    <source>
        <dbReference type="ARBA" id="ARBA00022679"/>
    </source>
</evidence>
<evidence type="ECO:0000256" key="8">
    <source>
        <dbReference type="ARBA" id="ARBA00037387"/>
    </source>
</evidence>
<name>A0A7W2AI86_9BACL</name>
<dbReference type="Gene3D" id="3.40.930.10">
    <property type="entry name" value="Mannitol-specific EII, Chain A"/>
    <property type="match status" value="1"/>
</dbReference>
<reference evidence="14 15" key="1">
    <citation type="submission" date="2020-07" db="EMBL/GenBank/DDBJ databases">
        <authorList>
            <person name="Feng H."/>
        </authorList>
    </citation>
    <scope>NUCLEOTIDE SEQUENCE [LARGE SCALE GENOMIC DNA]</scope>
    <source>
        <strain evidence="15">s-11</strain>
    </source>
</reference>
<dbReference type="SUPFAM" id="SSF63520">
    <property type="entry name" value="PTS-regulatory domain, PRD"/>
    <property type="match status" value="1"/>
</dbReference>
<comment type="subcellular location">
    <subcellularLocation>
        <location evidence="1">Cytoplasm</location>
    </subcellularLocation>
</comment>
<keyword evidence="4" id="KW-0597">Phosphoprotein</keyword>
<dbReference type="Gene3D" id="1.10.1790.10">
    <property type="entry name" value="PRD domain"/>
    <property type="match status" value="1"/>
</dbReference>
<dbReference type="GO" id="GO:0006355">
    <property type="term" value="P:regulation of DNA-templated transcription"/>
    <property type="evidence" value="ECO:0007669"/>
    <property type="project" value="InterPro"/>
</dbReference>
<dbReference type="AlphaFoldDB" id="A0A7W2AI86"/>
<dbReference type="GO" id="GO:0008982">
    <property type="term" value="F:protein-N(PI)-phosphohistidine-sugar phosphotransferase activity"/>
    <property type="evidence" value="ECO:0007669"/>
    <property type="project" value="InterPro"/>
</dbReference>
<dbReference type="InterPro" id="IPR051351">
    <property type="entry name" value="Ascorbate-PTS_EIIA_comp"/>
</dbReference>
<dbReference type="InterPro" id="IPR036634">
    <property type="entry name" value="PRD_sf"/>
</dbReference>
<dbReference type="InterPro" id="IPR016152">
    <property type="entry name" value="PTrfase/Anion_transptr"/>
</dbReference>
<dbReference type="SUPFAM" id="SSF55804">
    <property type="entry name" value="Phoshotransferase/anion transport protein"/>
    <property type="match status" value="1"/>
</dbReference>
<dbReference type="PANTHER" id="PTHR36203:SF1">
    <property type="entry name" value="ASCORBATE-SPECIFIC PTS SYSTEM EIIA COMPONENT"/>
    <property type="match status" value="1"/>
</dbReference>
<evidence type="ECO:0000259" key="11">
    <source>
        <dbReference type="PROSITE" id="PS51094"/>
    </source>
</evidence>
<keyword evidence="2" id="KW-0813">Transport</keyword>
<dbReference type="PANTHER" id="PTHR36203">
    <property type="entry name" value="ASCORBATE-SPECIFIC PTS SYSTEM EIIA COMPONENT"/>
    <property type="match status" value="1"/>
</dbReference>
<evidence type="ECO:0000256" key="9">
    <source>
        <dbReference type="ARBA" id="ARBA00041175"/>
    </source>
</evidence>
<dbReference type="PROSITE" id="PS51372">
    <property type="entry name" value="PRD_2"/>
    <property type="match status" value="1"/>
</dbReference>
<evidence type="ECO:0000259" key="12">
    <source>
        <dbReference type="PROSITE" id="PS51099"/>
    </source>
</evidence>
<evidence type="ECO:0000256" key="3">
    <source>
        <dbReference type="ARBA" id="ARBA00022490"/>
    </source>
</evidence>
<feature type="domain" description="PTS EIIB type-2" evidence="12">
    <location>
        <begin position="401"/>
        <end position="488"/>
    </location>
</feature>
<dbReference type="InterPro" id="IPR002178">
    <property type="entry name" value="PTS_EIIA_type-2_dom"/>
</dbReference>
<dbReference type="PROSITE" id="PS51099">
    <property type="entry name" value="PTS_EIIB_TYPE_2"/>
    <property type="match status" value="1"/>
</dbReference>
<dbReference type="RefSeq" id="WP_033101231.1">
    <property type="nucleotide sequence ID" value="NZ_JACEIP010000017.1"/>
</dbReference>
<feature type="domain" description="PTS EIIA type-2" evidence="11">
    <location>
        <begin position="541"/>
        <end position="682"/>
    </location>
</feature>
<evidence type="ECO:0000256" key="2">
    <source>
        <dbReference type="ARBA" id="ARBA00022448"/>
    </source>
</evidence>
<evidence type="ECO:0000256" key="1">
    <source>
        <dbReference type="ARBA" id="ARBA00004496"/>
    </source>
</evidence>
<feature type="domain" description="PRD" evidence="13">
    <location>
        <begin position="289"/>
        <end position="396"/>
    </location>
</feature>
<dbReference type="GO" id="GO:0009401">
    <property type="term" value="P:phosphoenolpyruvate-dependent sugar phosphotransferase system"/>
    <property type="evidence" value="ECO:0007669"/>
    <property type="project" value="UniProtKB-KW"/>
</dbReference>
<dbReference type="GO" id="GO:0016301">
    <property type="term" value="F:kinase activity"/>
    <property type="evidence" value="ECO:0007669"/>
    <property type="project" value="UniProtKB-KW"/>
</dbReference>
<dbReference type="Pfam" id="PF00359">
    <property type="entry name" value="PTS_EIIA_2"/>
    <property type="match status" value="1"/>
</dbReference>
<evidence type="ECO:0000259" key="13">
    <source>
        <dbReference type="PROSITE" id="PS51372"/>
    </source>
</evidence>
<dbReference type="InterPro" id="IPR011608">
    <property type="entry name" value="PRD"/>
</dbReference>
<accession>A0A7W2AI86</accession>
<sequence length="689" mass="79729">MLLDERCLKLLQEIVTRPDSSWNQLQQNLRLSRRQLAYALDKINAWLTCEKLPEIEYRRREGFVFPPVLKEKVQSMLSPVQREEYVWSSRERARLILLSLLTTKETWSLIHASSFLQVSRNTALSDIKEAKRIAAQAGVDLIYSRMEGYLLTGPEWQQRKLMRWLVLHALEQKNGEVLLTKVLEQDREVPYSGVRSCLERVERDLQVRYTDEHLLQLTYVLQFLGKRLERKCLICWDEAEWEEIARTEEYRVSRHLLGELAPDGLSEEAFRTEQAYIALQLLVTNVFSQKEKPMQEIAAAMVGEFERIACISLAEKDHLASLIAMHLYSAYYRIKYDLEMQNPLLDVILRENEALHYLVKKCVIPFQNRVGKPVPEGEMAYFTMHFGGWLRRQGLELTSRPKAVVVCPNGIAISNLLTHVLRELFPDILFLDVLTVRQFFSGRIKCDIVFSTVYLRTDCKLFIVKPILSWEEKARLRSEVSREIYGFPANREQLVKVMDVIEQYADIHDRAGLSKALASLFAPNHFTPPFKKESKKPMLNELITEQTIQLRTRAADWKEAIRLAAKPLIDSGSIEERYVTAMIESINQLGPYVVLAPKVAIPHARPEHGVNQLSMSFLRLREAVLFPQNKAVHLIFVLAAADNESHLLALAQLSELLAKEEEIERLIQAETTEEVMNMINHYSKGDMQR</sequence>
<evidence type="ECO:0000256" key="4">
    <source>
        <dbReference type="ARBA" id="ARBA00022553"/>
    </source>
</evidence>